<dbReference type="EMBL" id="CAJNJA010046423">
    <property type="protein sequence ID" value="CAE7817142.1"/>
    <property type="molecule type" value="Genomic_DNA"/>
</dbReference>
<dbReference type="Proteomes" id="UP000601435">
    <property type="component" value="Unassembled WGS sequence"/>
</dbReference>
<gene>
    <name evidence="2" type="primary">SLC34A1</name>
    <name evidence="2" type="ORF">SNEC2469_LOCUS24260</name>
</gene>
<comment type="caution">
    <text evidence="2">The sequence shown here is derived from an EMBL/GenBank/DDBJ whole genome shotgun (WGS) entry which is preliminary data.</text>
</comment>
<keyword evidence="3" id="KW-1185">Reference proteome</keyword>
<reference evidence="2" key="1">
    <citation type="submission" date="2021-02" db="EMBL/GenBank/DDBJ databases">
        <authorList>
            <person name="Dougan E. K."/>
            <person name="Rhodes N."/>
            <person name="Thang M."/>
            <person name="Chan C."/>
        </authorList>
    </citation>
    <scope>NUCLEOTIDE SEQUENCE</scope>
</reference>
<keyword evidence="1" id="KW-0472">Membrane</keyword>
<sequence length="247" mass="25989">MGVGSSYNMTCPPGGALITLQDPQECLQGKPVFKDSAKPPMLAAMPDNAWKGFANKVSDTCARYWDERLPFLGLVFALFPFVNAILTFTNAGTDTGFGVTNFISIGFVFLAVGTVFGGRVLICNLNQAQDHAIRMACEELRTTSHGAFTAEYRTMWTGPCKPKHARTMRVICISSASGMVGMAPPQSITVTVPAGVSAGAMLQVQTPTGIQSVTVPPGVSPGQTFAFTPTAVPAPVIVQAQVVGEAV</sequence>
<dbReference type="OrthoDB" id="416907at2759"/>
<dbReference type="AlphaFoldDB" id="A0A812Z8E4"/>
<evidence type="ECO:0000313" key="3">
    <source>
        <dbReference type="Proteomes" id="UP000601435"/>
    </source>
</evidence>
<evidence type="ECO:0000313" key="2">
    <source>
        <dbReference type="EMBL" id="CAE7817142.1"/>
    </source>
</evidence>
<organism evidence="2 3">
    <name type="scientific">Symbiodinium necroappetens</name>
    <dbReference type="NCBI Taxonomy" id="1628268"/>
    <lineage>
        <taxon>Eukaryota</taxon>
        <taxon>Sar</taxon>
        <taxon>Alveolata</taxon>
        <taxon>Dinophyceae</taxon>
        <taxon>Suessiales</taxon>
        <taxon>Symbiodiniaceae</taxon>
        <taxon>Symbiodinium</taxon>
    </lineage>
</organism>
<evidence type="ECO:0000256" key="1">
    <source>
        <dbReference type="SAM" id="Phobius"/>
    </source>
</evidence>
<keyword evidence="1" id="KW-0812">Transmembrane</keyword>
<keyword evidence="1" id="KW-1133">Transmembrane helix</keyword>
<protein>
    <submittedName>
        <fullName evidence="2">SLC34A1 protein</fullName>
    </submittedName>
</protein>
<name>A0A812Z8E4_9DINO</name>
<accession>A0A812Z8E4</accession>
<feature type="transmembrane region" description="Helical" evidence="1">
    <location>
        <begin position="71"/>
        <end position="90"/>
    </location>
</feature>
<proteinExistence type="predicted"/>
<feature type="transmembrane region" description="Helical" evidence="1">
    <location>
        <begin position="102"/>
        <end position="125"/>
    </location>
</feature>